<dbReference type="NCBIfam" id="TIGR00442">
    <property type="entry name" value="hisS"/>
    <property type="match status" value="1"/>
</dbReference>
<name>A0A7V0XEV9_UNCW3</name>
<comment type="catalytic activity">
    <reaction evidence="4 5">
        <text>tRNA(His) + L-histidine + ATP = L-histidyl-tRNA(His) + AMP + diphosphate + H(+)</text>
        <dbReference type="Rhea" id="RHEA:17313"/>
        <dbReference type="Rhea" id="RHEA-COMP:9665"/>
        <dbReference type="Rhea" id="RHEA-COMP:9689"/>
        <dbReference type="ChEBI" id="CHEBI:15378"/>
        <dbReference type="ChEBI" id="CHEBI:30616"/>
        <dbReference type="ChEBI" id="CHEBI:33019"/>
        <dbReference type="ChEBI" id="CHEBI:57595"/>
        <dbReference type="ChEBI" id="CHEBI:78442"/>
        <dbReference type="ChEBI" id="CHEBI:78527"/>
        <dbReference type="ChEBI" id="CHEBI:456215"/>
        <dbReference type="EC" id="6.1.1.21"/>
    </reaction>
</comment>
<dbReference type="PANTHER" id="PTHR43707:SF1">
    <property type="entry name" value="HISTIDINE--TRNA LIGASE, MITOCHONDRIAL-RELATED"/>
    <property type="match status" value="1"/>
</dbReference>
<dbReference type="GO" id="GO:0004821">
    <property type="term" value="F:histidine-tRNA ligase activity"/>
    <property type="evidence" value="ECO:0007669"/>
    <property type="project" value="UniProtKB-UniRule"/>
</dbReference>
<feature type="domain" description="Aminoacyl-transfer RNA synthetases class-II family profile" evidence="7">
    <location>
        <begin position="11"/>
        <end position="337"/>
    </location>
</feature>
<dbReference type="SUPFAM" id="SSF52954">
    <property type="entry name" value="Class II aaRS ABD-related"/>
    <property type="match status" value="1"/>
</dbReference>
<dbReference type="Proteomes" id="UP000885672">
    <property type="component" value="Unassembled WGS sequence"/>
</dbReference>
<accession>A0A7V0XEV9</accession>
<evidence type="ECO:0000256" key="5">
    <source>
        <dbReference type="HAMAP-Rule" id="MF_00127"/>
    </source>
</evidence>
<dbReference type="InterPro" id="IPR006195">
    <property type="entry name" value="aa-tRNA-synth_II"/>
</dbReference>
<dbReference type="SUPFAM" id="SSF55681">
    <property type="entry name" value="Class II aaRS and biotin synthetases"/>
    <property type="match status" value="1"/>
</dbReference>
<gene>
    <name evidence="5" type="primary">hisS</name>
    <name evidence="8" type="ORF">ENN51_02015</name>
</gene>
<keyword evidence="5" id="KW-0648">Protein biosynthesis</keyword>
<dbReference type="Pfam" id="PF13393">
    <property type="entry name" value="tRNA-synt_His"/>
    <property type="match status" value="1"/>
</dbReference>
<dbReference type="Gene3D" id="3.30.930.10">
    <property type="entry name" value="Bira Bifunctional Protein, Domain 2"/>
    <property type="match status" value="1"/>
</dbReference>
<evidence type="ECO:0000313" key="8">
    <source>
        <dbReference type="EMBL" id="HDQ99051.1"/>
    </source>
</evidence>
<keyword evidence="5" id="KW-0963">Cytoplasm</keyword>
<organism evidence="8">
    <name type="scientific">candidate division WOR-3 bacterium</name>
    <dbReference type="NCBI Taxonomy" id="2052148"/>
    <lineage>
        <taxon>Bacteria</taxon>
        <taxon>Bacteria division WOR-3</taxon>
    </lineage>
</organism>
<comment type="subcellular location">
    <subcellularLocation>
        <location evidence="5">Cytoplasm</location>
    </subcellularLocation>
</comment>
<feature type="binding site" evidence="6">
    <location>
        <begin position="84"/>
        <end position="86"/>
    </location>
    <ligand>
        <name>L-histidine</name>
        <dbReference type="ChEBI" id="CHEBI:57595"/>
    </ligand>
</feature>
<evidence type="ECO:0000256" key="3">
    <source>
        <dbReference type="ARBA" id="ARBA00023146"/>
    </source>
</evidence>
<dbReference type="Pfam" id="PF03129">
    <property type="entry name" value="HGTP_anticodon"/>
    <property type="match status" value="1"/>
</dbReference>
<evidence type="ECO:0000256" key="1">
    <source>
        <dbReference type="ARBA" id="ARBA00008226"/>
    </source>
</evidence>
<dbReference type="InterPro" id="IPR041715">
    <property type="entry name" value="HisRS-like_core"/>
</dbReference>
<dbReference type="InterPro" id="IPR045864">
    <property type="entry name" value="aa-tRNA-synth_II/BPL/LPL"/>
</dbReference>
<dbReference type="PIRSF" id="PIRSF001549">
    <property type="entry name" value="His-tRNA_synth"/>
    <property type="match status" value="1"/>
</dbReference>
<dbReference type="AlphaFoldDB" id="A0A7V0XEV9"/>
<reference evidence="8" key="1">
    <citation type="journal article" date="2020" name="mSystems">
        <title>Genome- and Community-Level Interaction Insights into Carbon Utilization and Element Cycling Functions of Hydrothermarchaeota in Hydrothermal Sediment.</title>
        <authorList>
            <person name="Zhou Z."/>
            <person name="Liu Y."/>
            <person name="Xu W."/>
            <person name="Pan J."/>
            <person name="Luo Z.H."/>
            <person name="Li M."/>
        </authorList>
    </citation>
    <scope>NUCLEOTIDE SEQUENCE [LARGE SCALE GENOMIC DNA]</scope>
    <source>
        <strain evidence="8">SpSt-1182</strain>
    </source>
</reference>
<dbReference type="GO" id="GO:0006427">
    <property type="term" value="P:histidyl-tRNA aminoacylation"/>
    <property type="evidence" value="ECO:0007669"/>
    <property type="project" value="UniProtKB-UniRule"/>
</dbReference>
<dbReference type="Gene3D" id="3.40.50.800">
    <property type="entry name" value="Anticodon-binding domain"/>
    <property type="match status" value="1"/>
</dbReference>
<keyword evidence="5" id="KW-0067">ATP-binding</keyword>
<dbReference type="CDD" id="cd00773">
    <property type="entry name" value="HisRS-like_core"/>
    <property type="match status" value="1"/>
</dbReference>
<protein>
    <recommendedName>
        <fullName evidence="5">Histidine--tRNA ligase</fullName>
        <ecNumber evidence="5">6.1.1.21</ecNumber>
    </recommendedName>
    <alternativeName>
        <fullName evidence="5">Histidyl-tRNA synthetase</fullName>
        <shortName evidence="5">HisRS</shortName>
    </alternativeName>
</protein>
<proteinExistence type="inferred from homology"/>
<comment type="caution">
    <text evidence="8">The sequence shown here is derived from an EMBL/GenBank/DDBJ whole genome shotgun (WGS) entry which is preliminary data.</text>
</comment>
<feature type="binding site" evidence="6">
    <location>
        <begin position="261"/>
        <end position="262"/>
    </location>
    <ligand>
        <name>L-histidine</name>
        <dbReference type="ChEBI" id="CHEBI:57595"/>
    </ligand>
</feature>
<dbReference type="PROSITE" id="PS50862">
    <property type="entry name" value="AA_TRNA_LIGASE_II"/>
    <property type="match status" value="1"/>
</dbReference>
<dbReference type="GO" id="GO:0005737">
    <property type="term" value="C:cytoplasm"/>
    <property type="evidence" value="ECO:0007669"/>
    <property type="project" value="UniProtKB-SubCell"/>
</dbReference>
<evidence type="ECO:0000256" key="6">
    <source>
        <dbReference type="PIRSR" id="PIRSR001549-1"/>
    </source>
</evidence>
<keyword evidence="3 5" id="KW-0030">Aminoacyl-tRNA synthetase</keyword>
<sequence length="417" mass="46665">MSGGKHARPKGTRDWMPEDATARRRVEQAFRHTAAVFGFQEIITPTFEHTEIFIKSSGEGSDVVTKEMYSFEDRAGRNLTLRPEGTPGVVRAVLEERMKPPLRLYYHGPYFRYGRPQKGRLREFHQLGVEVIGERNPAVDVEVIQLGAWFFERLGIADCATQLNSIGCRECRPAYRAELVAFLSGRVAALCEDCRTRLERNPMRVLDCKRETCRLQFAEAPKPAGHLCPSCAEHFARVRAELDRRGLRYELNDRLVRGLDYYNRTTFEYLSARIGAQDSIGGGGRYDYLFEEFGGPSLPAVGFALGLERTMMAMAENPAPARRRLAFLVCVTEAQRPAAVDLLARLRADGVAAQMSYEDKPGRQFKAADAARAACCVVLGPDEVARGTVSLKDLVTGEQTEIPANIVIPEVRALFRD</sequence>
<feature type="binding site" evidence="6">
    <location>
        <position position="126"/>
    </location>
    <ligand>
        <name>L-histidine</name>
        <dbReference type="ChEBI" id="CHEBI:57595"/>
    </ligand>
</feature>
<dbReference type="InterPro" id="IPR015807">
    <property type="entry name" value="His-tRNA-ligase"/>
</dbReference>
<comment type="similarity">
    <text evidence="1 5">Belongs to the class-II aminoacyl-tRNA synthetase family.</text>
</comment>
<evidence type="ECO:0000256" key="4">
    <source>
        <dbReference type="ARBA" id="ARBA00047639"/>
    </source>
</evidence>
<keyword evidence="5 8" id="KW-0436">Ligase</keyword>
<dbReference type="InterPro" id="IPR004154">
    <property type="entry name" value="Anticodon-bd"/>
</dbReference>
<evidence type="ECO:0000259" key="7">
    <source>
        <dbReference type="PROSITE" id="PS50862"/>
    </source>
</evidence>
<dbReference type="EC" id="6.1.1.21" evidence="5"/>
<comment type="subunit">
    <text evidence="5">Homodimer.</text>
</comment>
<feature type="binding site" evidence="6">
    <location>
        <position position="130"/>
    </location>
    <ligand>
        <name>L-histidine</name>
        <dbReference type="ChEBI" id="CHEBI:57595"/>
    </ligand>
</feature>
<dbReference type="PANTHER" id="PTHR43707">
    <property type="entry name" value="HISTIDYL-TRNA SYNTHETASE"/>
    <property type="match status" value="1"/>
</dbReference>
<feature type="binding site" evidence="6">
    <location>
        <position position="257"/>
    </location>
    <ligand>
        <name>L-histidine</name>
        <dbReference type="ChEBI" id="CHEBI:57595"/>
    </ligand>
</feature>
<dbReference type="GO" id="GO:0005524">
    <property type="term" value="F:ATP binding"/>
    <property type="evidence" value="ECO:0007669"/>
    <property type="project" value="UniProtKB-UniRule"/>
</dbReference>
<feature type="binding site" evidence="6">
    <location>
        <position position="112"/>
    </location>
    <ligand>
        <name>L-histidine</name>
        <dbReference type="ChEBI" id="CHEBI:57595"/>
    </ligand>
</feature>
<keyword evidence="2 5" id="KW-0547">Nucleotide-binding</keyword>
<evidence type="ECO:0000256" key="2">
    <source>
        <dbReference type="ARBA" id="ARBA00022741"/>
    </source>
</evidence>
<dbReference type="HAMAP" id="MF_00127">
    <property type="entry name" value="His_tRNA_synth"/>
    <property type="match status" value="1"/>
</dbReference>
<dbReference type="InterPro" id="IPR036621">
    <property type="entry name" value="Anticodon-bd_dom_sf"/>
</dbReference>
<dbReference type="InterPro" id="IPR004516">
    <property type="entry name" value="HisRS/HisZ"/>
</dbReference>
<dbReference type="EMBL" id="DSBX01000077">
    <property type="protein sequence ID" value="HDQ99051.1"/>
    <property type="molecule type" value="Genomic_DNA"/>
</dbReference>